<accession>A0A084WAY0</accession>
<dbReference type="Proteomes" id="UP000030765">
    <property type="component" value="Unassembled WGS sequence"/>
</dbReference>
<dbReference type="VEuPathDB" id="VectorBase:ASIC015619"/>
<evidence type="ECO:0000313" key="1">
    <source>
        <dbReference type="EMBL" id="KFB47374.1"/>
    </source>
</evidence>
<gene>
    <name evidence="1" type="ORF">ZHAS_00015619</name>
</gene>
<sequence>MDTIRSACSIKSYFTCLRLNGPAPAKRADASMKVNQTTVVSPNGVRPRNDLLEANKPKCTSSVLWCGNISGVISSEHPGEQNPAERGVHRGRVGNMIRMSLQQTSWKLSTGAVEVGGKELVVVWERVNRCLEKKPNKRILGWHESYASTLPYFLSSAGFDGVCGSSNHSFSLFYRSVFAP</sequence>
<dbReference type="EMBL" id="ATLV01022281">
    <property type="status" value="NOT_ANNOTATED_CDS"/>
    <property type="molecule type" value="Genomic_DNA"/>
</dbReference>
<evidence type="ECO:0000313" key="3">
    <source>
        <dbReference type="Proteomes" id="UP000030765"/>
    </source>
</evidence>
<reference evidence="2" key="2">
    <citation type="submission" date="2020-05" db="UniProtKB">
        <authorList>
            <consortium name="EnsemblMetazoa"/>
        </authorList>
    </citation>
    <scope>IDENTIFICATION</scope>
</reference>
<dbReference type="AlphaFoldDB" id="A0A084WAY0"/>
<evidence type="ECO:0000313" key="2">
    <source>
        <dbReference type="EnsemblMetazoa" id="ASIC015619-PA"/>
    </source>
</evidence>
<organism evidence="1">
    <name type="scientific">Anopheles sinensis</name>
    <name type="common">Mosquito</name>
    <dbReference type="NCBI Taxonomy" id="74873"/>
    <lineage>
        <taxon>Eukaryota</taxon>
        <taxon>Metazoa</taxon>
        <taxon>Ecdysozoa</taxon>
        <taxon>Arthropoda</taxon>
        <taxon>Hexapoda</taxon>
        <taxon>Insecta</taxon>
        <taxon>Pterygota</taxon>
        <taxon>Neoptera</taxon>
        <taxon>Endopterygota</taxon>
        <taxon>Diptera</taxon>
        <taxon>Nematocera</taxon>
        <taxon>Culicoidea</taxon>
        <taxon>Culicidae</taxon>
        <taxon>Anophelinae</taxon>
        <taxon>Anopheles</taxon>
    </lineage>
</organism>
<name>A0A084WAY0_ANOSI</name>
<proteinExistence type="predicted"/>
<dbReference type="EMBL" id="KE525331">
    <property type="protein sequence ID" value="KFB47374.1"/>
    <property type="molecule type" value="Genomic_DNA"/>
</dbReference>
<keyword evidence="3" id="KW-1185">Reference proteome</keyword>
<protein>
    <submittedName>
        <fullName evidence="1 2">Kinesin-like protein KIF20A</fullName>
    </submittedName>
</protein>
<reference evidence="1 3" key="1">
    <citation type="journal article" date="2014" name="BMC Genomics">
        <title>Genome sequence of Anopheles sinensis provides insight into genetics basis of mosquito competence for malaria parasites.</title>
        <authorList>
            <person name="Zhou D."/>
            <person name="Zhang D."/>
            <person name="Ding G."/>
            <person name="Shi L."/>
            <person name="Hou Q."/>
            <person name="Ye Y."/>
            <person name="Xu Y."/>
            <person name="Zhou H."/>
            <person name="Xiong C."/>
            <person name="Li S."/>
            <person name="Yu J."/>
            <person name="Hong S."/>
            <person name="Yu X."/>
            <person name="Zou P."/>
            <person name="Chen C."/>
            <person name="Chang X."/>
            <person name="Wang W."/>
            <person name="Lv Y."/>
            <person name="Sun Y."/>
            <person name="Ma L."/>
            <person name="Shen B."/>
            <person name="Zhu C."/>
        </authorList>
    </citation>
    <scope>NUCLEOTIDE SEQUENCE [LARGE SCALE GENOMIC DNA]</scope>
</reference>
<dbReference type="EnsemblMetazoa" id="ASIC015619-RA">
    <property type="protein sequence ID" value="ASIC015619-PA"/>
    <property type="gene ID" value="ASIC015619"/>
</dbReference>